<accession>A0A2N1JF34</accession>
<dbReference type="STRING" id="2020962.A0A2N1JF34"/>
<dbReference type="AlphaFoldDB" id="A0A2N1JF34"/>
<sequence length="286" mass="30999">MLARMQISLAALTLCLAGAVHAAKGTFSVNNLPDTWEDGQSGTNQCDKYGKSSQKSQCQNLYINSATDFCLWGPPQANSSVGKKEADVVSYCTKEGYGTRLIPNGALKGAHFVKTSKFVQVTGKGDFTFIGIAKGDGGGELDPHGANNKGNPVGGLVFSRNIEGHEGEFVQIKEWNNFINDKEFSFRGCYGDDAAEYCPHIYDEMGDYFNSPGNYDKGVFEDCSGEPGHKPGIYGTSTFYQGDQRTPDAHAPGKTSNCHTHHTVAVGPAKQKVVKRRFGLRNVLQH</sequence>
<organism evidence="2 3">
    <name type="scientific">Malassezia vespertilionis</name>
    <dbReference type="NCBI Taxonomy" id="2020962"/>
    <lineage>
        <taxon>Eukaryota</taxon>
        <taxon>Fungi</taxon>
        <taxon>Dikarya</taxon>
        <taxon>Basidiomycota</taxon>
        <taxon>Ustilaginomycotina</taxon>
        <taxon>Malasseziomycetes</taxon>
        <taxon>Malasseziales</taxon>
        <taxon>Malasseziaceae</taxon>
        <taxon>Malassezia</taxon>
    </lineage>
</organism>
<dbReference type="OrthoDB" id="2564904at2759"/>
<evidence type="ECO:0000256" key="1">
    <source>
        <dbReference type="SAM" id="SignalP"/>
    </source>
</evidence>
<dbReference type="EMBL" id="KZ454988">
    <property type="protein sequence ID" value="PKI85126.1"/>
    <property type="molecule type" value="Genomic_DNA"/>
</dbReference>
<proteinExistence type="predicted"/>
<dbReference type="Proteomes" id="UP000232875">
    <property type="component" value="Unassembled WGS sequence"/>
</dbReference>
<name>A0A2N1JF34_9BASI</name>
<keyword evidence="3" id="KW-1185">Reference proteome</keyword>
<keyword evidence="1" id="KW-0732">Signal</keyword>
<reference evidence="2 3" key="1">
    <citation type="submission" date="2017-10" db="EMBL/GenBank/DDBJ databases">
        <title>A novel species of cold-tolerant Malassezia isolated from bats.</title>
        <authorList>
            <person name="Lorch J.M."/>
            <person name="Palmer J.M."/>
            <person name="Vanderwolf K.J."/>
            <person name="Schmidt K.Z."/>
            <person name="Verant M.L."/>
            <person name="Weller T.J."/>
            <person name="Blehert D.S."/>
        </authorList>
    </citation>
    <scope>NUCLEOTIDE SEQUENCE [LARGE SCALE GENOMIC DNA]</scope>
    <source>
        <strain evidence="2 3">NWHC:44797-103</strain>
    </source>
</reference>
<evidence type="ECO:0000313" key="3">
    <source>
        <dbReference type="Proteomes" id="UP000232875"/>
    </source>
</evidence>
<feature type="chain" id="PRO_5014618839" evidence="1">
    <location>
        <begin position="23"/>
        <end position="286"/>
    </location>
</feature>
<feature type="signal peptide" evidence="1">
    <location>
        <begin position="1"/>
        <end position="22"/>
    </location>
</feature>
<gene>
    <name evidence="2" type="ORF">MVES_000983</name>
</gene>
<protein>
    <submittedName>
        <fullName evidence="2">Uncharacterized protein</fullName>
    </submittedName>
</protein>
<evidence type="ECO:0000313" key="2">
    <source>
        <dbReference type="EMBL" id="PKI85126.1"/>
    </source>
</evidence>